<keyword evidence="3" id="KW-1185">Reference proteome</keyword>
<dbReference type="EMBL" id="BAAAQT010000001">
    <property type="protein sequence ID" value="GAA2170415.1"/>
    <property type="molecule type" value="Genomic_DNA"/>
</dbReference>
<protein>
    <submittedName>
        <fullName evidence="2">Uncharacterized protein</fullName>
    </submittedName>
</protein>
<feature type="region of interest" description="Disordered" evidence="1">
    <location>
        <begin position="20"/>
        <end position="59"/>
    </location>
</feature>
<name>A0ABP5M8F9_9MICO</name>
<gene>
    <name evidence="2" type="ORF">GCM10009846_00780</name>
</gene>
<proteinExistence type="predicted"/>
<dbReference type="Proteomes" id="UP001501599">
    <property type="component" value="Unassembled WGS sequence"/>
</dbReference>
<feature type="compositionally biased region" description="Low complexity" evidence="1">
    <location>
        <begin position="48"/>
        <end position="59"/>
    </location>
</feature>
<evidence type="ECO:0000313" key="2">
    <source>
        <dbReference type="EMBL" id="GAA2170415.1"/>
    </source>
</evidence>
<evidence type="ECO:0000313" key="3">
    <source>
        <dbReference type="Proteomes" id="UP001501599"/>
    </source>
</evidence>
<organism evidence="2 3">
    <name type="scientific">Agrococcus versicolor</name>
    <dbReference type="NCBI Taxonomy" id="501482"/>
    <lineage>
        <taxon>Bacteria</taxon>
        <taxon>Bacillati</taxon>
        <taxon>Actinomycetota</taxon>
        <taxon>Actinomycetes</taxon>
        <taxon>Micrococcales</taxon>
        <taxon>Microbacteriaceae</taxon>
        <taxon>Agrococcus</taxon>
    </lineage>
</organism>
<accession>A0ABP5M8F9</accession>
<evidence type="ECO:0000256" key="1">
    <source>
        <dbReference type="SAM" id="MobiDB-lite"/>
    </source>
</evidence>
<comment type="caution">
    <text evidence="2">The sequence shown here is derived from an EMBL/GenBank/DDBJ whole genome shotgun (WGS) entry which is preliminary data.</text>
</comment>
<reference evidence="3" key="1">
    <citation type="journal article" date="2019" name="Int. J. Syst. Evol. Microbiol.">
        <title>The Global Catalogue of Microorganisms (GCM) 10K type strain sequencing project: providing services to taxonomists for standard genome sequencing and annotation.</title>
        <authorList>
            <consortium name="The Broad Institute Genomics Platform"/>
            <consortium name="The Broad Institute Genome Sequencing Center for Infectious Disease"/>
            <person name="Wu L."/>
            <person name="Ma J."/>
        </authorList>
    </citation>
    <scope>NUCLEOTIDE SEQUENCE [LARGE SCALE GENOMIC DNA]</scope>
    <source>
        <strain evidence="3">JCM 16026</strain>
    </source>
</reference>
<sequence length="59" mass="5919">MHEGVRPPAPDAAFEAELERALEEAGLRAGGSGESSIASVGDDREPAAVDAGDVAALDD</sequence>